<evidence type="ECO:0000313" key="2">
    <source>
        <dbReference type="Proteomes" id="UP000271603"/>
    </source>
</evidence>
<dbReference type="Proteomes" id="UP000271603">
    <property type="component" value="Chromosome"/>
</dbReference>
<accession>A0A447QUU2</accession>
<dbReference type="STRING" id="61652.AXX16_2795"/>
<evidence type="ECO:0000313" key="1">
    <source>
        <dbReference type="EMBL" id="VEA73822.1"/>
    </source>
</evidence>
<sequence length="116" mass="13274">MLSALSSRFATPDSGESAINLEHAEQLSRDKTDYRKRLALIAQLRQQPSDGGRAILQRMLQEDFVLSVRQAAWQALHEQGVSCKRPKAPKPVPLLPPERRCRRVLEAIYDLLWPWT</sequence>
<organism evidence="1 2">
    <name type="scientific">Serratia rubidaea</name>
    <name type="common">Serratia marinorubra</name>
    <dbReference type="NCBI Taxonomy" id="61652"/>
    <lineage>
        <taxon>Bacteria</taxon>
        <taxon>Pseudomonadati</taxon>
        <taxon>Pseudomonadota</taxon>
        <taxon>Gammaproteobacteria</taxon>
        <taxon>Enterobacterales</taxon>
        <taxon>Yersiniaceae</taxon>
        <taxon>Serratia</taxon>
    </lineage>
</organism>
<dbReference type="AlphaFoldDB" id="A0A447QUU2"/>
<protein>
    <submittedName>
        <fullName evidence="1">Uncharacterized protein</fullName>
    </submittedName>
</protein>
<name>A0A447QUU2_SERRU</name>
<proteinExistence type="predicted"/>
<gene>
    <name evidence="1" type="ORF">NCTC9419_05457</name>
</gene>
<reference evidence="1 2" key="1">
    <citation type="submission" date="2018-12" db="EMBL/GenBank/DDBJ databases">
        <authorList>
            <consortium name="Pathogen Informatics"/>
        </authorList>
    </citation>
    <scope>NUCLEOTIDE SEQUENCE [LARGE SCALE GENOMIC DNA]</scope>
    <source>
        <strain evidence="1 2">NCTC9419</strain>
    </source>
</reference>
<dbReference type="EMBL" id="LR134155">
    <property type="protein sequence ID" value="VEA73822.1"/>
    <property type="molecule type" value="Genomic_DNA"/>
</dbReference>